<accession>A0AAD5PHG2</accession>
<reference evidence="4" key="1">
    <citation type="journal article" date="2022" name="IScience">
        <title>Evolution of zygomycete secretomes and the origins of terrestrial fungal ecologies.</title>
        <authorList>
            <person name="Chang Y."/>
            <person name="Wang Y."/>
            <person name="Mondo S."/>
            <person name="Ahrendt S."/>
            <person name="Andreopoulos W."/>
            <person name="Barry K."/>
            <person name="Beard J."/>
            <person name="Benny G.L."/>
            <person name="Blankenship S."/>
            <person name="Bonito G."/>
            <person name="Cuomo C."/>
            <person name="Desiro A."/>
            <person name="Gervers K.A."/>
            <person name="Hundley H."/>
            <person name="Kuo A."/>
            <person name="LaButti K."/>
            <person name="Lang B.F."/>
            <person name="Lipzen A."/>
            <person name="O'Donnell K."/>
            <person name="Pangilinan J."/>
            <person name="Reynolds N."/>
            <person name="Sandor L."/>
            <person name="Smith M.E."/>
            <person name="Tsang A."/>
            <person name="Grigoriev I.V."/>
            <person name="Stajich J.E."/>
            <person name="Spatafora J.W."/>
        </authorList>
    </citation>
    <scope>NUCLEOTIDE SEQUENCE</scope>
    <source>
        <strain evidence="4">RSA 2281</strain>
    </source>
</reference>
<reference evidence="4" key="2">
    <citation type="submission" date="2023-02" db="EMBL/GenBank/DDBJ databases">
        <authorList>
            <consortium name="DOE Joint Genome Institute"/>
            <person name="Mondo S.J."/>
            <person name="Chang Y."/>
            <person name="Wang Y."/>
            <person name="Ahrendt S."/>
            <person name="Andreopoulos W."/>
            <person name="Barry K."/>
            <person name="Beard J."/>
            <person name="Benny G.L."/>
            <person name="Blankenship S."/>
            <person name="Bonito G."/>
            <person name="Cuomo C."/>
            <person name="Desiro A."/>
            <person name="Gervers K.A."/>
            <person name="Hundley H."/>
            <person name="Kuo A."/>
            <person name="LaButti K."/>
            <person name="Lang B.F."/>
            <person name="Lipzen A."/>
            <person name="O'Donnell K."/>
            <person name="Pangilinan J."/>
            <person name="Reynolds N."/>
            <person name="Sandor L."/>
            <person name="Smith M.W."/>
            <person name="Tsang A."/>
            <person name="Grigoriev I.V."/>
            <person name="Stajich J.E."/>
            <person name="Spatafora J.W."/>
        </authorList>
    </citation>
    <scope>NUCLEOTIDE SEQUENCE</scope>
    <source>
        <strain evidence="4">RSA 2281</strain>
    </source>
</reference>
<dbReference type="GO" id="GO:0032418">
    <property type="term" value="P:lysosome localization"/>
    <property type="evidence" value="ECO:0007669"/>
    <property type="project" value="TreeGrafter"/>
</dbReference>
<comment type="similarity">
    <text evidence="1">Belongs to the KXD1 family.</text>
</comment>
<organism evidence="4 5">
    <name type="scientific">Phascolomyces articulosus</name>
    <dbReference type="NCBI Taxonomy" id="60185"/>
    <lineage>
        <taxon>Eukaryota</taxon>
        <taxon>Fungi</taxon>
        <taxon>Fungi incertae sedis</taxon>
        <taxon>Mucoromycota</taxon>
        <taxon>Mucoromycotina</taxon>
        <taxon>Mucoromycetes</taxon>
        <taxon>Mucorales</taxon>
        <taxon>Lichtheimiaceae</taxon>
        <taxon>Phascolomyces</taxon>
    </lineage>
</organism>
<feature type="domain" description="KxDL" evidence="3">
    <location>
        <begin position="11"/>
        <end position="94"/>
    </location>
</feature>
<dbReference type="InterPro" id="IPR019371">
    <property type="entry name" value="KxDL_dom"/>
</dbReference>
<dbReference type="InterPro" id="IPR039843">
    <property type="entry name" value="KXD1-like"/>
</dbReference>
<dbReference type="GO" id="GO:0099078">
    <property type="term" value="C:BORC complex"/>
    <property type="evidence" value="ECO:0007669"/>
    <property type="project" value="TreeGrafter"/>
</dbReference>
<dbReference type="PANTHER" id="PTHR13511:SF0">
    <property type="entry name" value="KXDL MOTIF-CONTAINING PROTEIN 1"/>
    <property type="match status" value="1"/>
</dbReference>
<gene>
    <name evidence="4" type="ORF">BDA99DRAFT_435988</name>
</gene>
<name>A0AAD5PHG2_9FUNG</name>
<dbReference type="Pfam" id="PF10241">
    <property type="entry name" value="KxDL"/>
    <property type="match status" value="1"/>
</dbReference>
<dbReference type="Proteomes" id="UP001209540">
    <property type="component" value="Unassembled WGS sequence"/>
</dbReference>
<feature type="compositionally biased region" description="Basic and acidic residues" evidence="2">
    <location>
        <begin position="88"/>
        <end position="103"/>
    </location>
</feature>
<keyword evidence="5" id="KW-1185">Reference proteome</keyword>
<feature type="region of interest" description="Disordered" evidence="2">
    <location>
        <begin position="88"/>
        <end position="111"/>
    </location>
</feature>
<evidence type="ECO:0000259" key="3">
    <source>
        <dbReference type="Pfam" id="PF10241"/>
    </source>
</evidence>
<dbReference type="PANTHER" id="PTHR13511">
    <property type="entry name" value="KXDL MOTIF-CONTAINING PROTEIN 1"/>
    <property type="match status" value="1"/>
</dbReference>
<protein>
    <recommendedName>
        <fullName evidence="3">KxDL domain-containing protein</fullName>
    </recommendedName>
</protein>
<comment type="caution">
    <text evidence="4">The sequence shown here is derived from an EMBL/GenBank/DDBJ whole genome shotgun (WGS) entry which is preliminary data.</text>
</comment>
<evidence type="ECO:0000313" key="4">
    <source>
        <dbReference type="EMBL" id="KAI9268115.1"/>
    </source>
</evidence>
<proteinExistence type="inferred from homology"/>
<dbReference type="EMBL" id="JAIXMP010000009">
    <property type="protein sequence ID" value="KAI9268115.1"/>
    <property type="molecule type" value="Genomic_DNA"/>
</dbReference>
<dbReference type="AlphaFoldDB" id="A0AAD5PHG2"/>
<evidence type="ECO:0000256" key="1">
    <source>
        <dbReference type="ARBA" id="ARBA00005913"/>
    </source>
</evidence>
<evidence type="ECO:0000256" key="2">
    <source>
        <dbReference type="SAM" id="MobiDB-lite"/>
    </source>
</evidence>
<sequence length="111" mass="13180">MTLPQQVAKELIDASNQDDLKRMEQDQLECLTIYQSTHDRLEAFNAFSKARYQNINKHFESHTVMLKEMKRDLDSVFTKLRKIKSKLEQKYPKEMQQAKEKHPAPVVQEED</sequence>
<evidence type="ECO:0000313" key="5">
    <source>
        <dbReference type="Proteomes" id="UP001209540"/>
    </source>
</evidence>